<organism evidence="2 3">
    <name type="scientific">Natrinema limicola JCM 13563</name>
    <dbReference type="NCBI Taxonomy" id="1230457"/>
    <lineage>
        <taxon>Archaea</taxon>
        <taxon>Methanobacteriati</taxon>
        <taxon>Methanobacteriota</taxon>
        <taxon>Stenosarchaea group</taxon>
        <taxon>Halobacteria</taxon>
        <taxon>Halobacteriales</taxon>
        <taxon>Natrialbaceae</taxon>
        <taxon>Natrinema</taxon>
    </lineage>
</organism>
<proteinExistence type="predicted"/>
<keyword evidence="1" id="KW-0732">Signal</keyword>
<accession>M0BZX8</accession>
<protein>
    <recommendedName>
        <fullName evidence="4">DUF4352 domain-containing protein</fullName>
    </recommendedName>
</protein>
<dbReference type="Gene3D" id="2.60.40.1240">
    <property type="match status" value="1"/>
</dbReference>
<evidence type="ECO:0000256" key="1">
    <source>
        <dbReference type="ARBA" id="ARBA00022729"/>
    </source>
</evidence>
<dbReference type="Proteomes" id="UP000011615">
    <property type="component" value="Unassembled WGS sequence"/>
</dbReference>
<dbReference type="eggNOG" id="ENOG502N5RV">
    <property type="taxonomic scope" value="Archaea"/>
</dbReference>
<evidence type="ECO:0000313" key="2">
    <source>
        <dbReference type="EMBL" id="ELZ15978.1"/>
    </source>
</evidence>
<evidence type="ECO:0008006" key="4">
    <source>
        <dbReference type="Google" id="ProtNLM"/>
    </source>
</evidence>
<sequence length="210" mass="22955">MTRQFTVLSMNRRTYLATAMPISALIAGCSQVEEVAKNVSGQKTTLGDTVSFGEIDVTVTDSMTTEQITISGNKKTSPSNGIYALFEVEVHNTDVTEREVPHVSPSHYETLEKEENVIYTGDINDIRVYGSGEGGYFPDLDWQGEMQVDTGYELSVDGEQLETYPAGMTRPSIDADSTISGWVVGVIDADATPELRVTFDGKSETWTTDS</sequence>
<name>M0BZX8_9EURY</name>
<dbReference type="PROSITE" id="PS51257">
    <property type="entry name" value="PROKAR_LIPOPROTEIN"/>
    <property type="match status" value="1"/>
</dbReference>
<dbReference type="AlphaFoldDB" id="M0BZX8"/>
<gene>
    <name evidence="2" type="ORF">C476_17212</name>
</gene>
<reference evidence="2 3" key="1">
    <citation type="journal article" date="2014" name="PLoS Genet.">
        <title>Phylogenetically driven sequencing of extremely halophilic archaea reveals strategies for static and dynamic osmo-response.</title>
        <authorList>
            <person name="Becker E.A."/>
            <person name="Seitzer P.M."/>
            <person name="Tritt A."/>
            <person name="Larsen D."/>
            <person name="Krusor M."/>
            <person name="Yao A.I."/>
            <person name="Wu D."/>
            <person name="Madern D."/>
            <person name="Eisen J.A."/>
            <person name="Darling A.E."/>
            <person name="Facciotti M.T."/>
        </authorList>
    </citation>
    <scope>NUCLEOTIDE SEQUENCE [LARGE SCALE GENOMIC DNA]</scope>
    <source>
        <strain evidence="2 3">JCM 13563</strain>
    </source>
</reference>
<dbReference type="EMBL" id="AOIT01000086">
    <property type="protein sequence ID" value="ELZ15978.1"/>
    <property type="molecule type" value="Genomic_DNA"/>
</dbReference>
<evidence type="ECO:0000313" key="3">
    <source>
        <dbReference type="Proteomes" id="UP000011615"/>
    </source>
</evidence>
<dbReference type="InterPro" id="IPR029050">
    <property type="entry name" value="Immunoprotect_excell_Ig-like"/>
</dbReference>
<keyword evidence="3" id="KW-1185">Reference proteome</keyword>
<comment type="caution">
    <text evidence="2">The sequence shown here is derived from an EMBL/GenBank/DDBJ whole genome shotgun (WGS) entry which is preliminary data.</text>
</comment>